<organism evidence="1">
    <name type="scientific">uncultured Caudovirales phage</name>
    <dbReference type="NCBI Taxonomy" id="2100421"/>
    <lineage>
        <taxon>Viruses</taxon>
        <taxon>Duplodnaviria</taxon>
        <taxon>Heunggongvirae</taxon>
        <taxon>Uroviricota</taxon>
        <taxon>Caudoviricetes</taxon>
        <taxon>Peduoviridae</taxon>
        <taxon>Maltschvirus</taxon>
        <taxon>Maltschvirus maltsch</taxon>
    </lineage>
</organism>
<dbReference type="InterPro" id="IPR036388">
    <property type="entry name" value="WH-like_DNA-bd_sf"/>
</dbReference>
<proteinExistence type="predicted"/>
<accession>A0A6J5KL33</accession>
<dbReference type="Gene3D" id="1.10.10.10">
    <property type="entry name" value="Winged helix-like DNA-binding domain superfamily/Winged helix DNA-binding domain"/>
    <property type="match status" value="1"/>
</dbReference>
<reference evidence="1" key="1">
    <citation type="submission" date="2020-04" db="EMBL/GenBank/DDBJ databases">
        <authorList>
            <person name="Chiriac C."/>
            <person name="Salcher M."/>
            <person name="Ghai R."/>
            <person name="Kavagutti S V."/>
        </authorList>
    </citation>
    <scope>NUCLEOTIDE SEQUENCE</scope>
</reference>
<protein>
    <submittedName>
        <fullName evidence="1">Uncharacterized protein</fullName>
    </submittedName>
</protein>
<dbReference type="InterPro" id="IPR036390">
    <property type="entry name" value="WH_DNA-bd_sf"/>
</dbReference>
<dbReference type="EMBL" id="LR796154">
    <property type="protein sequence ID" value="CAB4121822.1"/>
    <property type="molecule type" value="Genomic_DNA"/>
</dbReference>
<name>A0A6J5KL33_9CAUD</name>
<evidence type="ECO:0000313" key="1">
    <source>
        <dbReference type="EMBL" id="CAB4121822.1"/>
    </source>
</evidence>
<sequence>MNNTNVNRIIAHKRRMTILTLLELEPLDTTGISDAINESFPVVSEDLCRLYKRGFVSRVKKLNEKKNREFWSYSTIHKNMPLPNIKLTTEQWQYVNNFVNYKKSDFKVTEIEESIYDGNGRKRVVTNPNNPNCKTYFNLNRSGSDYSWQRPKRKHTTVNIGSTFALYDGATL</sequence>
<gene>
    <name evidence="1" type="ORF">UFOVP17_13</name>
</gene>
<dbReference type="SUPFAM" id="SSF46785">
    <property type="entry name" value="Winged helix' DNA-binding domain"/>
    <property type="match status" value="1"/>
</dbReference>